<accession>A0A0F4PWN6</accession>
<dbReference type="AlphaFoldDB" id="A0A0F4PWN6"/>
<evidence type="ECO:0000313" key="1">
    <source>
        <dbReference type="EMBL" id="KJY98711.1"/>
    </source>
</evidence>
<dbReference type="EMBL" id="JXXZ01000010">
    <property type="protein sequence ID" value="KJY98711.1"/>
    <property type="molecule type" value="Genomic_DNA"/>
</dbReference>
<sequence>MENLANNNRVNAHTADATARAILELIFAQRRLLPIEQDVAFDEQIAGHYEKVLDFVHRQQPINMVLPAFPAKSPNRNKTLGYLPDKGEFFAFERLVQLCQQIEEVYEPGAKVTICSDGRVFADIIHVSDAHVSEYVNGLRRFANQHYPDYFDFFNLEDVYDKVNDFAVLREELMIEYGETLKSLRQRIKTEKEASTMYKGITRFMLEDFSGIEKFSQHSRTALQKVAKTAAYRVIQRSNAWGRLLKQELPQALRLSIHPQYLVSEKIGISLVSQNDVWTTPWHSVLVKDGDEHSLMPREQAEQLGCVLVFINGQASHYERMHREPQL</sequence>
<reference evidence="2 4" key="2">
    <citation type="submission" date="2017-12" db="EMBL/GenBank/DDBJ databases">
        <authorList>
            <person name="Paulsen S."/>
            <person name="Gram L.K."/>
        </authorList>
    </citation>
    <scope>NUCLEOTIDE SEQUENCE [LARGE SCALE GENOMIC DNA]</scope>
    <source>
        <strain evidence="2 4">S2897</strain>
    </source>
</reference>
<dbReference type="Pfam" id="PF05141">
    <property type="entry name" value="DIT1_PvcA"/>
    <property type="match status" value="1"/>
</dbReference>
<proteinExistence type="predicted"/>
<dbReference type="PANTHER" id="PTHR37285">
    <property type="entry name" value="SPORE WALL MATURATION PROTEIN DIT1"/>
    <property type="match status" value="1"/>
</dbReference>
<dbReference type="RefSeq" id="WP_045980399.1">
    <property type="nucleotide sequence ID" value="NZ_JXXY01000018.1"/>
</dbReference>
<keyword evidence="3" id="KW-1185">Reference proteome</keyword>
<dbReference type="STRING" id="151081.TW72_13410"/>
<dbReference type="GeneID" id="58229492"/>
<organism evidence="1 3">
    <name type="scientific">Pseudoalteromonas ruthenica</name>
    <dbReference type="NCBI Taxonomy" id="151081"/>
    <lineage>
        <taxon>Bacteria</taxon>
        <taxon>Pseudomonadati</taxon>
        <taxon>Pseudomonadota</taxon>
        <taxon>Gammaproteobacteria</taxon>
        <taxon>Alteromonadales</taxon>
        <taxon>Pseudoalteromonadaceae</taxon>
        <taxon>Pseudoalteromonas</taxon>
    </lineage>
</organism>
<reference evidence="1 3" key="1">
    <citation type="journal article" date="2015" name="BMC Genomics">
        <title>Genome mining reveals unlocked bioactive potential of marine Gram-negative bacteria.</title>
        <authorList>
            <person name="Machado H."/>
            <person name="Sonnenschein E.C."/>
            <person name="Melchiorsen J."/>
            <person name="Gram L."/>
        </authorList>
    </citation>
    <scope>NUCLEOTIDE SEQUENCE [LARGE SCALE GENOMIC DNA]</scope>
    <source>
        <strain evidence="1 3">S3137</strain>
    </source>
</reference>
<name>A0A0F4PWN6_9GAMM</name>
<dbReference type="EMBL" id="PNCG01000014">
    <property type="protein sequence ID" value="TMP86492.1"/>
    <property type="molecule type" value="Genomic_DNA"/>
</dbReference>
<dbReference type="PANTHER" id="PTHR37285:SF5">
    <property type="entry name" value="SPORE WALL MATURATION PROTEIN DIT1"/>
    <property type="match status" value="1"/>
</dbReference>
<gene>
    <name evidence="2" type="ORF">CWC05_13885</name>
    <name evidence="1" type="ORF">TW72_13410</name>
</gene>
<evidence type="ECO:0000313" key="4">
    <source>
        <dbReference type="Proteomes" id="UP000305874"/>
    </source>
</evidence>
<dbReference type="PIRSF" id="PIRSF037196">
    <property type="entry name" value="Pyoverdine_chromoph_PvcA"/>
    <property type="match status" value="1"/>
</dbReference>
<dbReference type="Gene3D" id="3.30.60.140">
    <property type="match status" value="1"/>
</dbReference>
<dbReference type="PATRIC" id="fig|151081.8.peg.3350"/>
<dbReference type="Proteomes" id="UP000033664">
    <property type="component" value="Unassembled WGS sequence"/>
</dbReference>
<dbReference type="Proteomes" id="UP000305874">
    <property type="component" value="Unassembled WGS sequence"/>
</dbReference>
<reference evidence="4" key="3">
    <citation type="submission" date="2019-06" db="EMBL/GenBank/DDBJ databases">
        <title>Co-occurence of chitin degradation, pigmentation and bioactivity in marine Pseudoalteromonas.</title>
        <authorList>
            <person name="Sonnenschein E.C."/>
            <person name="Bech P.K."/>
        </authorList>
    </citation>
    <scope>NUCLEOTIDE SEQUENCE [LARGE SCALE GENOMIC DNA]</scope>
    <source>
        <strain evidence="4">S2897</strain>
    </source>
</reference>
<dbReference type="OrthoDB" id="860574at2"/>
<evidence type="ECO:0000313" key="3">
    <source>
        <dbReference type="Proteomes" id="UP000033664"/>
    </source>
</evidence>
<protein>
    <submittedName>
        <fullName evidence="1">Pyoverdine biosynthesis protein</fullName>
    </submittedName>
</protein>
<dbReference type="eggNOG" id="COG3207">
    <property type="taxonomic scope" value="Bacteria"/>
</dbReference>
<evidence type="ECO:0000313" key="2">
    <source>
        <dbReference type="EMBL" id="TMP86492.1"/>
    </source>
</evidence>
<dbReference type="InterPro" id="IPR007817">
    <property type="entry name" value="Isocyanide_synthase_DIT1"/>
</dbReference>
<reference evidence="2" key="4">
    <citation type="submission" date="2019-09" db="EMBL/GenBank/DDBJ databases">
        <title>Co-occurence of chitin degradation, pigmentation and bioactivity in marine Pseudoalteromonas.</title>
        <authorList>
            <person name="Sonnenschein E.C."/>
            <person name="Bech P.K."/>
        </authorList>
    </citation>
    <scope>NUCLEOTIDE SEQUENCE</scope>
    <source>
        <strain evidence="2">S2897</strain>
    </source>
</reference>
<comment type="caution">
    <text evidence="1">The sequence shown here is derived from an EMBL/GenBank/DDBJ whole genome shotgun (WGS) entry which is preliminary data.</text>
</comment>
<dbReference type="InterPro" id="IPR017133">
    <property type="entry name" value="PvcA"/>
</dbReference>